<accession>A0A835LQ48</accession>
<evidence type="ECO:0000313" key="1">
    <source>
        <dbReference type="EMBL" id="KAF9600742.1"/>
    </source>
</evidence>
<evidence type="ECO:0000313" key="2">
    <source>
        <dbReference type="Proteomes" id="UP000631114"/>
    </source>
</evidence>
<protein>
    <submittedName>
        <fullName evidence="1">Uncharacterized protein</fullName>
    </submittedName>
</protein>
<keyword evidence="2" id="KW-1185">Reference proteome</keyword>
<dbReference type="PANTHER" id="PTHR37249">
    <property type="entry name" value="OS03G0206201 PROTEIN"/>
    <property type="match status" value="1"/>
</dbReference>
<proteinExistence type="predicted"/>
<sequence length="262" mass="29865">MVICIDVAKSVNGERLPLEPPDLNFEYANFISAGDGSWNWDFITRFWSIEYTIENCSISFIRSHLEDKIWGWHNANAFNGYGLLALDEDYIYIDNTDFVIHSRKLKRKSHTDLNLEDDHPIDHVPSSSKATIKAKPIAHGSPLMPYNTTAKLICIANCQECVFFLGVNQQPFRFSSYAPFAHITASETYPFKPFFVSSGMVSPMSFSSAITTIKFHSWPKKQKRVEKTAGEIALWVEKVMAELELAVEEDGELNRKSMPLRE</sequence>
<reference evidence="1 2" key="1">
    <citation type="submission" date="2020-10" db="EMBL/GenBank/DDBJ databases">
        <title>The Coptis chinensis genome and diversification of protoberbering-type alkaloids.</title>
        <authorList>
            <person name="Wang B."/>
            <person name="Shu S."/>
            <person name="Song C."/>
            <person name="Liu Y."/>
        </authorList>
    </citation>
    <scope>NUCLEOTIDE SEQUENCE [LARGE SCALE GENOMIC DNA]</scope>
    <source>
        <strain evidence="1">HL-2020</strain>
        <tissue evidence="1">Leaf</tissue>
    </source>
</reference>
<dbReference type="EMBL" id="JADFTS010000006">
    <property type="protein sequence ID" value="KAF9600742.1"/>
    <property type="molecule type" value="Genomic_DNA"/>
</dbReference>
<name>A0A835LQ48_9MAGN</name>
<dbReference type="AlphaFoldDB" id="A0A835LQ48"/>
<organism evidence="1 2">
    <name type="scientific">Coptis chinensis</name>
    <dbReference type="NCBI Taxonomy" id="261450"/>
    <lineage>
        <taxon>Eukaryota</taxon>
        <taxon>Viridiplantae</taxon>
        <taxon>Streptophyta</taxon>
        <taxon>Embryophyta</taxon>
        <taxon>Tracheophyta</taxon>
        <taxon>Spermatophyta</taxon>
        <taxon>Magnoliopsida</taxon>
        <taxon>Ranunculales</taxon>
        <taxon>Ranunculaceae</taxon>
        <taxon>Coptidoideae</taxon>
        <taxon>Coptis</taxon>
    </lineage>
</organism>
<dbReference type="OrthoDB" id="1938519at2759"/>
<dbReference type="Proteomes" id="UP000631114">
    <property type="component" value="Unassembled WGS sequence"/>
</dbReference>
<comment type="caution">
    <text evidence="1">The sequence shown here is derived from an EMBL/GenBank/DDBJ whole genome shotgun (WGS) entry which is preliminary data.</text>
</comment>
<dbReference type="PANTHER" id="PTHR37249:SF3">
    <property type="entry name" value="OS03G0206201 PROTEIN"/>
    <property type="match status" value="1"/>
</dbReference>
<gene>
    <name evidence="1" type="ORF">IFM89_012186</name>
</gene>